<keyword evidence="1" id="KW-0732">Signal</keyword>
<dbReference type="RefSeq" id="WP_008565883.1">
    <property type="nucleotide sequence ID" value="NZ_JH594506.1"/>
</dbReference>
<dbReference type="PATRIC" id="fig|999422.3.peg.1961"/>
<evidence type="ECO:0000313" key="3">
    <source>
        <dbReference type="EMBL" id="EHO68614.1"/>
    </source>
</evidence>
<name>H1HNX4_9BACT</name>
<accession>H1HNX4</accession>
<feature type="domain" description="DUF6850" evidence="2">
    <location>
        <begin position="49"/>
        <end position="529"/>
    </location>
</feature>
<dbReference type="InterPro" id="IPR049236">
    <property type="entry name" value="DUF6850"/>
</dbReference>
<evidence type="ECO:0000256" key="1">
    <source>
        <dbReference type="SAM" id="SignalP"/>
    </source>
</evidence>
<feature type="signal peptide" evidence="1">
    <location>
        <begin position="1"/>
        <end position="19"/>
    </location>
</feature>
<protein>
    <recommendedName>
        <fullName evidence="2">DUF6850 domain-containing protein</fullName>
    </recommendedName>
</protein>
<evidence type="ECO:0000259" key="2">
    <source>
        <dbReference type="Pfam" id="PF21012"/>
    </source>
</evidence>
<dbReference type="Proteomes" id="UP000003167">
    <property type="component" value="Unassembled WGS sequence"/>
</dbReference>
<feature type="chain" id="PRO_5003550585" description="DUF6850 domain-containing protein" evidence="1">
    <location>
        <begin position="20"/>
        <end position="530"/>
    </location>
</feature>
<dbReference type="AlphaFoldDB" id="H1HNX4"/>
<reference evidence="3 4" key="1">
    <citation type="submission" date="2011-12" db="EMBL/GenBank/DDBJ databases">
        <title>The Genome Sequence of Prevotella maculosa OT 289.</title>
        <authorList>
            <consortium name="The Broad Institute Genome Sequencing Platform"/>
            <person name="Earl A."/>
            <person name="Ward D."/>
            <person name="Feldgarden M."/>
            <person name="Gevers D."/>
            <person name="Izard J."/>
            <person name="Blanton J.M."/>
            <person name="Mathney J."/>
            <person name="Tanner A.C."/>
            <person name="Dewhirst F.E."/>
            <person name="Young S.K."/>
            <person name="Zeng Q."/>
            <person name="Gargeya S."/>
            <person name="Fitzgerald M."/>
            <person name="Haas B."/>
            <person name="Abouelleil A."/>
            <person name="Alvarado L."/>
            <person name="Arachchi H.M."/>
            <person name="Berlin A."/>
            <person name="Chapman S.B."/>
            <person name="Gearin G."/>
            <person name="Goldberg J."/>
            <person name="Griggs A."/>
            <person name="Gujja S."/>
            <person name="Hansen M."/>
            <person name="Heiman D."/>
            <person name="Howarth C."/>
            <person name="Larimer J."/>
            <person name="Lui A."/>
            <person name="MacDonald P.J.P."/>
            <person name="McCowen C."/>
            <person name="Montmayeur A."/>
            <person name="Murphy C."/>
            <person name="Neiman D."/>
            <person name="Pearson M."/>
            <person name="Priest M."/>
            <person name="Roberts A."/>
            <person name="Saif S."/>
            <person name="Shea T."/>
            <person name="Sisk P."/>
            <person name="Stolte C."/>
            <person name="Sykes S."/>
            <person name="Wortman J."/>
            <person name="Nusbaum C."/>
            <person name="Birren B."/>
        </authorList>
    </citation>
    <scope>NUCLEOTIDE SEQUENCE [LARGE SCALE GENOMIC DNA]</scope>
    <source>
        <strain evidence="3 4">OT 289</strain>
    </source>
</reference>
<dbReference type="EMBL" id="AGEK01000032">
    <property type="protein sequence ID" value="EHO68614.1"/>
    <property type="molecule type" value="Genomic_DNA"/>
</dbReference>
<dbReference type="STRING" id="999422.HMPREF9944_01868"/>
<dbReference type="Pfam" id="PF21012">
    <property type="entry name" value="DUF6850"/>
    <property type="match status" value="1"/>
</dbReference>
<organism evidence="3 4">
    <name type="scientific">Segatella maculosa OT 289</name>
    <dbReference type="NCBI Taxonomy" id="999422"/>
    <lineage>
        <taxon>Bacteria</taxon>
        <taxon>Pseudomonadati</taxon>
        <taxon>Bacteroidota</taxon>
        <taxon>Bacteroidia</taxon>
        <taxon>Bacteroidales</taxon>
        <taxon>Prevotellaceae</taxon>
        <taxon>Segatella</taxon>
    </lineage>
</organism>
<sequence>MRKPVCFALFCAMTCAAHAQPSGGTSLADRPDAKEINFLDNPFAGTSNPAALSFNTIHTLTRATVNTQFLRGGFHAIDESRRDNALSVDIFGLKRIGRLSLSGNIAYLNAKGYDHRWNNTALLSDRNPFVLADSVASDVNREQFGMHAAAALRLSEKLVAALKFRFTTVALSDQTDPRPKTNAMHFEVVPGVIRQLNGHNRIGVAGHIDVYRSDISHTVMNNLVNNVYFLMRGMGDYVQFTSGGNANYTRNYCGTRLAGSLQWHYIKGDAFGNMLEVRMAENREMAEDGGASYTYKGGDYDVAQLDFYDRLTFRTGTSLWHQFILRAALAADNGFWYDQVKRVDTEHANRTYYEVLNKSKVHRSVYTQAGLEYRLDERKGTDCSAWTAIFKSGVSTQETTHYEAESYKQKYSMLHAEADFTKRWKWNNSRIAATLGVCYAARLGNSTYNSVRDKLVDSYSKPMFEYATASQTGIKARLSMDIPVSMYGTPTWVTLYAQTLNTFYTGNNRYSAWYKNTSRSVIDAGVSLTL</sequence>
<evidence type="ECO:0000313" key="4">
    <source>
        <dbReference type="Proteomes" id="UP000003167"/>
    </source>
</evidence>
<dbReference type="HOGENOM" id="CLU_529807_0_0_10"/>
<comment type="caution">
    <text evidence="3">The sequence shown here is derived from an EMBL/GenBank/DDBJ whole genome shotgun (WGS) entry which is preliminary data.</text>
</comment>
<proteinExistence type="predicted"/>
<keyword evidence="4" id="KW-1185">Reference proteome</keyword>
<gene>
    <name evidence="3" type="ORF">HMPREF9944_01868</name>
</gene>